<gene>
    <name evidence="2" type="ORF">HYPSUDRAFT_47644</name>
</gene>
<dbReference type="Proteomes" id="UP000054270">
    <property type="component" value="Unassembled WGS sequence"/>
</dbReference>
<reference evidence="3" key="1">
    <citation type="submission" date="2014-04" db="EMBL/GenBank/DDBJ databases">
        <title>Evolutionary Origins and Diversification of the Mycorrhizal Mutualists.</title>
        <authorList>
            <consortium name="DOE Joint Genome Institute"/>
            <consortium name="Mycorrhizal Genomics Consortium"/>
            <person name="Kohler A."/>
            <person name="Kuo A."/>
            <person name="Nagy L.G."/>
            <person name="Floudas D."/>
            <person name="Copeland A."/>
            <person name="Barry K.W."/>
            <person name="Cichocki N."/>
            <person name="Veneault-Fourrey C."/>
            <person name="LaButti K."/>
            <person name="Lindquist E.A."/>
            <person name="Lipzen A."/>
            <person name="Lundell T."/>
            <person name="Morin E."/>
            <person name="Murat C."/>
            <person name="Riley R."/>
            <person name="Ohm R."/>
            <person name="Sun H."/>
            <person name="Tunlid A."/>
            <person name="Henrissat B."/>
            <person name="Grigoriev I.V."/>
            <person name="Hibbett D.S."/>
            <person name="Martin F."/>
        </authorList>
    </citation>
    <scope>NUCLEOTIDE SEQUENCE [LARGE SCALE GENOMIC DNA]</scope>
    <source>
        <strain evidence="3">FD-334 SS-4</strain>
    </source>
</reference>
<sequence>MPYPTPTPTTPVLSTEPNTPRTPPPSPPNSARTAPHHCHRRSPKRESPSVYLSLYLATPPRESSVYLSISLPGYTPRTSCLVCAMYPAIPVQRRYAVDDTRPIGDTL</sequence>
<evidence type="ECO:0000256" key="1">
    <source>
        <dbReference type="SAM" id="MobiDB-lite"/>
    </source>
</evidence>
<proteinExistence type="predicted"/>
<evidence type="ECO:0000313" key="2">
    <source>
        <dbReference type="EMBL" id="KJA16205.1"/>
    </source>
</evidence>
<dbReference type="EMBL" id="KN817626">
    <property type="protein sequence ID" value="KJA16205.1"/>
    <property type="molecule type" value="Genomic_DNA"/>
</dbReference>
<name>A0A0D2P751_HYPSF</name>
<accession>A0A0D2P751</accession>
<keyword evidence="3" id="KW-1185">Reference proteome</keyword>
<organism evidence="2 3">
    <name type="scientific">Hypholoma sublateritium (strain FD-334 SS-4)</name>
    <dbReference type="NCBI Taxonomy" id="945553"/>
    <lineage>
        <taxon>Eukaryota</taxon>
        <taxon>Fungi</taxon>
        <taxon>Dikarya</taxon>
        <taxon>Basidiomycota</taxon>
        <taxon>Agaricomycotina</taxon>
        <taxon>Agaricomycetes</taxon>
        <taxon>Agaricomycetidae</taxon>
        <taxon>Agaricales</taxon>
        <taxon>Agaricineae</taxon>
        <taxon>Strophariaceae</taxon>
        <taxon>Hypholoma</taxon>
    </lineage>
</organism>
<protein>
    <submittedName>
        <fullName evidence="2">Uncharacterized protein</fullName>
    </submittedName>
</protein>
<feature type="region of interest" description="Disordered" evidence="1">
    <location>
        <begin position="1"/>
        <end position="48"/>
    </location>
</feature>
<evidence type="ECO:0000313" key="3">
    <source>
        <dbReference type="Proteomes" id="UP000054270"/>
    </source>
</evidence>
<feature type="compositionally biased region" description="Basic residues" evidence="1">
    <location>
        <begin position="34"/>
        <end position="43"/>
    </location>
</feature>
<dbReference type="AlphaFoldDB" id="A0A0D2P751"/>